<feature type="region of interest" description="Disordered" evidence="2">
    <location>
        <begin position="1"/>
        <end position="64"/>
    </location>
</feature>
<evidence type="ECO:0000259" key="3">
    <source>
        <dbReference type="PROSITE" id="PS50157"/>
    </source>
</evidence>
<dbReference type="InterPro" id="IPR036236">
    <property type="entry name" value="Znf_C2H2_sf"/>
</dbReference>
<dbReference type="Gene3D" id="3.30.160.60">
    <property type="entry name" value="Classic Zinc Finger"/>
    <property type="match status" value="1"/>
</dbReference>
<proteinExistence type="predicted"/>
<sequence length="127" mass="13991">MTRGCQPLRTPNCVGPPKFKKASDGKSIRDAPAGASRSTRPPQNPQPSTSSANPTPPDSFQCLFPGCDRTFTTKTGRGVHMRRMHPDWSDDVNRAESFSGWDVLSHPPIALILRLRITICFVLCKTL</sequence>
<dbReference type="SUPFAM" id="SSF57667">
    <property type="entry name" value="beta-beta-alpha zinc fingers"/>
    <property type="match status" value="1"/>
</dbReference>
<feature type="domain" description="C2H2-type" evidence="3">
    <location>
        <begin position="60"/>
        <end position="85"/>
    </location>
</feature>
<dbReference type="AlphaFoldDB" id="A0AA40KVC9"/>
<dbReference type="EMBL" id="JAHYIQ010000003">
    <property type="protein sequence ID" value="KAK1134257.1"/>
    <property type="molecule type" value="Genomic_DNA"/>
</dbReference>
<keyword evidence="1" id="KW-0479">Metal-binding</keyword>
<evidence type="ECO:0000313" key="5">
    <source>
        <dbReference type="Proteomes" id="UP001177670"/>
    </source>
</evidence>
<gene>
    <name evidence="4" type="ORF">K0M31_012039</name>
</gene>
<keyword evidence="5" id="KW-1185">Reference proteome</keyword>
<evidence type="ECO:0000256" key="2">
    <source>
        <dbReference type="SAM" id="MobiDB-lite"/>
    </source>
</evidence>
<feature type="compositionally biased region" description="Polar residues" evidence="2">
    <location>
        <begin position="36"/>
        <end position="53"/>
    </location>
</feature>
<organism evidence="4 5">
    <name type="scientific">Melipona bicolor</name>
    <dbReference type="NCBI Taxonomy" id="60889"/>
    <lineage>
        <taxon>Eukaryota</taxon>
        <taxon>Metazoa</taxon>
        <taxon>Ecdysozoa</taxon>
        <taxon>Arthropoda</taxon>
        <taxon>Hexapoda</taxon>
        <taxon>Insecta</taxon>
        <taxon>Pterygota</taxon>
        <taxon>Neoptera</taxon>
        <taxon>Endopterygota</taxon>
        <taxon>Hymenoptera</taxon>
        <taxon>Apocrita</taxon>
        <taxon>Aculeata</taxon>
        <taxon>Apoidea</taxon>
        <taxon>Anthophila</taxon>
        <taxon>Apidae</taxon>
        <taxon>Melipona</taxon>
    </lineage>
</organism>
<dbReference type="GO" id="GO:0008270">
    <property type="term" value="F:zinc ion binding"/>
    <property type="evidence" value="ECO:0007669"/>
    <property type="project" value="UniProtKB-KW"/>
</dbReference>
<dbReference type="Proteomes" id="UP001177670">
    <property type="component" value="Unassembled WGS sequence"/>
</dbReference>
<accession>A0AA40KVC9</accession>
<dbReference type="PROSITE" id="PS50157">
    <property type="entry name" value="ZINC_FINGER_C2H2_2"/>
    <property type="match status" value="1"/>
</dbReference>
<keyword evidence="1" id="KW-0862">Zinc</keyword>
<evidence type="ECO:0000313" key="4">
    <source>
        <dbReference type="EMBL" id="KAK1134257.1"/>
    </source>
</evidence>
<comment type="caution">
    <text evidence="4">The sequence shown here is derived from an EMBL/GenBank/DDBJ whole genome shotgun (WGS) entry which is preliminary data.</text>
</comment>
<reference evidence="4" key="1">
    <citation type="submission" date="2021-10" db="EMBL/GenBank/DDBJ databases">
        <title>Melipona bicolor Genome sequencing and assembly.</title>
        <authorList>
            <person name="Araujo N.S."/>
            <person name="Arias M.C."/>
        </authorList>
    </citation>
    <scope>NUCLEOTIDE SEQUENCE</scope>
    <source>
        <strain evidence="4">USP_2M_L1-L4_2017</strain>
        <tissue evidence="4">Whole body</tissue>
    </source>
</reference>
<name>A0AA40KVC9_9HYME</name>
<dbReference type="PROSITE" id="PS00028">
    <property type="entry name" value="ZINC_FINGER_C2H2_1"/>
    <property type="match status" value="1"/>
</dbReference>
<keyword evidence="1" id="KW-0863">Zinc-finger</keyword>
<protein>
    <recommendedName>
        <fullName evidence="3">C2H2-type domain-containing protein</fullName>
    </recommendedName>
</protein>
<dbReference type="InterPro" id="IPR013087">
    <property type="entry name" value="Znf_C2H2_type"/>
</dbReference>
<evidence type="ECO:0000256" key="1">
    <source>
        <dbReference type="PROSITE-ProRule" id="PRU00042"/>
    </source>
</evidence>